<dbReference type="Proteomes" id="UP000430975">
    <property type="component" value="Unassembled WGS sequence"/>
</dbReference>
<proteinExistence type="inferred from homology"/>
<gene>
    <name evidence="9" type="ORF">GIY09_00995</name>
</gene>
<dbReference type="InterPro" id="IPR006061">
    <property type="entry name" value="SBP_1_CS"/>
</dbReference>
<dbReference type="PANTHER" id="PTHR43649">
    <property type="entry name" value="ARABINOSE-BINDING PROTEIN-RELATED"/>
    <property type="match status" value="1"/>
</dbReference>
<evidence type="ECO:0000313" key="10">
    <source>
        <dbReference type="Proteomes" id="UP000430975"/>
    </source>
</evidence>
<accession>A0A6I2GB78</accession>
<sequence>MKKFIRSFVTLSVASLALIAPTQVLAQEGSLEIFNQKIEMHAVLQEIVADFNEEYGSNAELVTVPDAGTVLRTRMANNDAPDVVNVYPQNADFKQWAADNRFLDITDEDFLNRLVEETAESYAIGDRVYNLPLTTNSWGFFYNVDLFEELGLDVPNTWADFEALVTQINELDHIPFAGAFSTQDSWTLNGYHQLAWVNAAGSPEEANEYLRFSESGSISAEDEITKKAAEQLTLLVDNAQPNANGASYADSIAAFVNGQGLILPNGLWALPVIMQQQPSFEVGTFAYPGQEENQALTVGAADLAFSISEDSDNKELALQFLEYMTREDVLIRYYDVDGMPTTVKALQEHFPFEQTKAVSELVNTDQHFIWLQSEWDSEEGFWHSIVDYINSGGDISVLETGLNQHFDPMKD</sequence>
<dbReference type="Pfam" id="PF01547">
    <property type="entry name" value="SBP_bac_1"/>
    <property type="match status" value="1"/>
</dbReference>
<dbReference type="Gene3D" id="3.40.190.10">
    <property type="entry name" value="Periplasmic binding protein-like II"/>
    <property type="match status" value="2"/>
</dbReference>
<dbReference type="InterPro" id="IPR050490">
    <property type="entry name" value="Bact_solute-bd_prot1"/>
</dbReference>
<comment type="similarity">
    <text evidence="1">Belongs to the bacterial solute-binding protein 1 family.</text>
</comment>
<dbReference type="EMBL" id="WJQS01000001">
    <property type="protein sequence ID" value="MRI84476.1"/>
    <property type="molecule type" value="Genomic_DNA"/>
</dbReference>
<reference evidence="9 10" key="1">
    <citation type="submission" date="2019-11" db="EMBL/GenBank/DDBJ databases">
        <title>Characterisation of Fundicoccus ignavus gen. nov. sp. nov., a novel genus of the family Aerococcaceae isolated from bulk tank milk.</title>
        <authorList>
            <person name="Siebert A."/>
            <person name="Huptas C."/>
            <person name="Wenning M."/>
            <person name="Scherer S."/>
            <person name="Doll E.V."/>
        </authorList>
    </citation>
    <scope>NUCLEOTIDE SEQUENCE [LARGE SCALE GENOMIC DNA]</scope>
    <source>
        <strain evidence="9 10">WS4759</strain>
    </source>
</reference>
<keyword evidence="2" id="KW-0813">Transport</keyword>
<evidence type="ECO:0000256" key="7">
    <source>
        <dbReference type="ARBA" id="ARBA00023288"/>
    </source>
</evidence>
<comment type="caution">
    <text evidence="9">The sequence shown here is derived from an EMBL/GenBank/DDBJ whole genome shotgun (WGS) entry which is preliminary data.</text>
</comment>
<feature type="chain" id="PRO_5026081603" evidence="8">
    <location>
        <begin position="27"/>
        <end position="411"/>
    </location>
</feature>
<keyword evidence="10" id="KW-1185">Reference proteome</keyword>
<evidence type="ECO:0000313" key="9">
    <source>
        <dbReference type="EMBL" id="MRI84476.1"/>
    </source>
</evidence>
<keyword evidence="5" id="KW-0472">Membrane</keyword>
<dbReference type="GO" id="GO:0055085">
    <property type="term" value="P:transmembrane transport"/>
    <property type="evidence" value="ECO:0007669"/>
    <property type="project" value="InterPro"/>
</dbReference>
<keyword evidence="6" id="KW-0564">Palmitate</keyword>
<protein>
    <submittedName>
        <fullName evidence="9">Extracellular solute-binding protein</fullName>
    </submittedName>
</protein>
<evidence type="ECO:0000256" key="8">
    <source>
        <dbReference type="SAM" id="SignalP"/>
    </source>
</evidence>
<dbReference type="PROSITE" id="PS01037">
    <property type="entry name" value="SBP_BACTERIAL_1"/>
    <property type="match status" value="1"/>
</dbReference>
<evidence type="ECO:0000256" key="4">
    <source>
        <dbReference type="ARBA" id="ARBA00022729"/>
    </source>
</evidence>
<dbReference type="SUPFAM" id="SSF53850">
    <property type="entry name" value="Periplasmic binding protein-like II"/>
    <property type="match status" value="1"/>
</dbReference>
<keyword evidence="4 8" id="KW-0732">Signal</keyword>
<evidence type="ECO:0000256" key="6">
    <source>
        <dbReference type="ARBA" id="ARBA00023139"/>
    </source>
</evidence>
<evidence type="ECO:0000256" key="3">
    <source>
        <dbReference type="ARBA" id="ARBA00022475"/>
    </source>
</evidence>
<organism evidence="9 10">
    <name type="scientific">Fundicoccus ignavus</name>
    <dbReference type="NCBI Taxonomy" id="2664442"/>
    <lineage>
        <taxon>Bacteria</taxon>
        <taxon>Bacillati</taxon>
        <taxon>Bacillota</taxon>
        <taxon>Bacilli</taxon>
        <taxon>Lactobacillales</taxon>
        <taxon>Aerococcaceae</taxon>
        <taxon>Fundicoccus</taxon>
    </lineage>
</organism>
<dbReference type="RefSeq" id="WP_153862942.1">
    <property type="nucleotide sequence ID" value="NZ_WJQS01000001.1"/>
</dbReference>
<keyword evidence="3" id="KW-1003">Cell membrane</keyword>
<evidence type="ECO:0000256" key="1">
    <source>
        <dbReference type="ARBA" id="ARBA00008520"/>
    </source>
</evidence>
<evidence type="ECO:0000256" key="5">
    <source>
        <dbReference type="ARBA" id="ARBA00023136"/>
    </source>
</evidence>
<keyword evidence="7" id="KW-0449">Lipoprotein</keyword>
<dbReference type="InterPro" id="IPR006059">
    <property type="entry name" value="SBP"/>
</dbReference>
<feature type="signal peptide" evidence="8">
    <location>
        <begin position="1"/>
        <end position="26"/>
    </location>
</feature>
<name>A0A6I2GB78_9LACT</name>
<evidence type="ECO:0000256" key="2">
    <source>
        <dbReference type="ARBA" id="ARBA00022448"/>
    </source>
</evidence>
<dbReference type="AlphaFoldDB" id="A0A6I2GB78"/>
<dbReference type="PANTHER" id="PTHR43649:SF33">
    <property type="entry name" value="POLYGALACTURONAN_RHAMNOGALACTURONAN-BINDING PROTEIN YTCQ"/>
    <property type="match status" value="1"/>
</dbReference>